<name>A0A447CYW4_9BRAD</name>
<organism evidence="4 5">
    <name type="scientific">Rhodoplanes serenus</name>
    <dbReference type="NCBI Taxonomy" id="200615"/>
    <lineage>
        <taxon>Bacteria</taxon>
        <taxon>Pseudomonadati</taxon>
        <taxon>Pseudomonadota</taxon>
        <taxon>Alphaproteobacteria</taxon>
        <taxon>Hyphomicrobiales</taxon>
        <taxon>Nitrobacteraceae</taxon>
        <taxon>Rhodoplanes</taxon>
    </lineage>
</organism>
<evidence type="ECO:0000313" key="5">
    <source>
        <dbReference type="Proteomes" id="UP000289200"/>
    </source>
</evidence>
<sequence>MLAALVRQVDRVLLIANDGVAPPGPLPPGVEMRLAPYNLGLAAAYNLAARWAAEAGATHLLLLDQDSVPAPDMVDALADAMRAAPAPVAAAGALWHDRATGRAGRFVRIGRFRLRRHRPPPGTVIETDFLMSSGSLVTLAALAATGPFDEALFIDHVDTDWCLRARAAGWALLGVAAARLEHGLGDGPLPGGVGRLLPGLTLYEPERHYYLVRNSLALWRRPYVPWPLALSDLRRTTALVMAHLLLAPARGQRLRAVWRGLRDGIAMASTPAGAAPPGPDHRAPAPLDSPLPSRSAAASSAAPGSACDVVVVNYNAGPFLAEAVDALIGSAGVARVIVVDNASSDGSLDTLPRAAAGDRLMVIRNDANLGFAAAVNIGLARMSAPFVLLFNPDGRPLDDAVARLIAVLEQHPEAGMSGPLLLDPDGSEQPGGRRAIPTPRRTLVQAFGLQRLARRFPAAFPDFGLHDRPLPPGPEPVEAISGACMMTRRDAIAAVGPMDDGYFLHCEDLDWCVRFQRAGFRILFVPTARVVHQKGVSSRGRPVAVEWHKHRGMLRFYRKFFRHEQSTVTTLLVTVAVWLRFAAVATRRLTMGRR</sequence>
<dbReference type="InterPro" id="IPR029044">
    <property type="entry name" value="Nucleotide-diphossugar_trans"/>
</dbReference>
<keyword evidence="2" id="KW-1133">Transmembrane helix</keyword>
<dbReference type="Pfam" id="PF00535">
    <property type="entry name" value="Glycos_transf_2"/>
    <property type="match status" value="2"/>
</dbReference>
<feature type="domain" description="Glycosyltransferase 2-like" evidence="3">
    <location>
        <begin position="26"/>
        <end position="124"/>
    </location>
</feature>
<keyword evidence="2" id="KW-0812">Transmembrane</keyword>
<proteinExistence type="predicted"/>
<feature type="region of interest" description="Disordered" evidence="1">
    <location>
        <begin position="269"/>
        <end position="297"/>
    </location>
</feature>
<feature type="transmembrane region" description="Helical" evidence="2">
    <location>
        <begin position="568"/>
        <end position="586"/>
    </location>
</feature>
<dbReference type="Gene3D" id="3.90.550.10">
    <property type="entry name" value="Spore Coat Polysaccharide Biosynthesis Protein SpsA, Chain A"/>
    <property type="match status" value="2"/>
</dbReference>
<comment type="caution">
    <text evidence="4">The sequence shown here is derived from an EMBL/GenBank/DDBJ whole genome shotgun (WGS) entry which is preliminary data.</text>
</comment>
<dbReference type="AlphaFoldDB" id="A0A447CYW4"/>
<evidence type="ECO:0000256" key="1">
    <source>
        <dbReference type="SAM" id="MobiDB-lite"/>
    </source>
</evidence>
<evidence type="ECO:0000313" key="4">
    <source>
        <dbReference type="EMBL" id="VCU10493.1"/>
    </source>
</evidence>
<evidence type="ECO:0000259" key="3">
    <source>
        <dbReference type="Pfam" id="PF00535"/>
    </source>
</evidence>
<dbReference type="InterPro" id="IPR001173">
    <property type="entry name" value="Glyco_trans_2-like"/>
</dbReference>
<dbReference type="EMBL" id="UWOC01000181">
    <property type="protein sequence ID" value="VCU10493.1"/>
    <property type="molecule type" value="Genomic_DNA"/>
</dbReference>
<dbReference type="PANTHER" id="PTHR43179:SF7">
    <property type="entry name" value="RHAMNOSYLTRANSFERASE WBBL"/>
    <property type="match status" value="1"/>
</dbReference>
<dbReference type="SUPFAM" id="SSF53448">
    <property type="entry name" value="Nucleotide-diphospho-sugar transferases"/>
    <property type="match status" value="2"/>
</dbReference>
<evidence type="ECO:0000256" key="2">
    <source>
        <dbReference type="SAM" id="Phobius"/>
    </source>
</evidence>
<feature type="compositionally biased region" description="Low complexity" evidence="1">
    <location>
        <begin position="284"/>
        <end position="297"/>
    </location>
</feature>
<dbReference type="Proteomes" id="UP000289200">
    <property type="component" value="Unassembled WGS sequence"/>
</dbReference>
<protein>
    <submittedName>
        <fullName evidence="4">N-acetylglucosaminyl-diphospho-decaprenol L-rhamnosyltransferase</fullName>
    </submittedName>
</protein>
<feature type="domain" description="Glycosyltransferase 2-like" evidence="3">
    <location>
        <begin position="309"/>
        <end position="430"/>
    </location>
</feature>
<dbReference type="PANTHER" id="PTHR43179">
    <property type="entry name" value="RHAMNOSYLTRANSFERASE WBBL"/>
    <property type="match status" value="1"/>
</dbReference>
<keyword evidence="5" id="KW-1185">Reference proteome</keyword>
<dbReference type="GO" id="GO:0016757">
    <property type="term" value="F:glycosyltransferase activity"/>
    <property type="evidence" value="ECO:0007669"/>
    <property type="project" value="UniProtKB-KW"/>
</dbReference>
<accession>A0A447CYW4</accession>
<reference evidence="5" key="1">
    <citation type="submission" date="2018-10" db="EMBL/GenBank/DDBJ databases">
        <authorList>
            <person name="Peiro R."/>
            <person name="Begona"/>
            <person name="Cbmso G."/>
            <person name="Lopez M."/>
            <person name="Gonzalez S."/>
            <person name="Sacristan E."/>
            <person name="Castillo E."/>
        </authorList>
    </citation>
    <scope>NUCLEOTIDE SEQUENCE [LARGE SCALE GENOMIC DNA]</scope>
</reference>
<keyword evidence="2" id="KW-0472">Membrane</keyword>
<gene>
    <name evidence="4" type="primary">wbbL_1</name>
    <name evidence="4" type="ORF">RHODGE_RHODGE_04092</name>
</gene>
<dbReference type="CDD" id="cd04186">
    <property type="entry name" value="GT_2_like_c"/>
    <property type="match status" value="1"/>
</dbReference>